<evidence type="ECO:0000313" key="3">
    <source>
        <dbReference type="Proteomes" id="UP001182556"/>
    </source>
</evidence>
<accession>A0AAD9CXJ1</accession>
<comment type="caution">
    <text evidence="2">The sequence shown here is derived from an EMBL/GenBank/DDBJ whole genome shotgun (WGS) entry which is preliminary data.</text>
</comment>
<feature type="signal peptide" evidence="1">
    <location>
        <begin position="1"/>
        <end position="17"/>
    </location>
</feature>
<keyword evidence="3" id="KW-1185">Reference proteome</keyword>
<sequence>MLLTNLLVLLALPIVLAQGPIADGGNCTADNECQSRNCNVPPVGPGDKQCLPRPGVVNSPCLKDLQATDCTTGFCNDQGRCARVPPGETCKEDNDCDGNNVICRVTPFKTQVCLETNLPEARACALNEQCQVSRPFVEGRRVAKSPLAERPSH</sequence>
<evidence type="ECO:0000256" key="1">
    <source>
        <dbReference type="SAM" id="SignalP"/>
    </source>
</evidence>
<keyword evidence="1" id="KW-0732">Signal</keyword>
<reference evidence="2" key="1">
    <citation type="submission" date="2023-02" db="EMBL/GenBank/DDBJ databases">
        <title>Identification and recombinant expression of a fungal hydrolase from Papiliotrema laurentii that hydrolyzes apple cutin and clears colloidal polyester polyurethane.</title>
        <authorList>
            <consortium name="DOE Joint Genome Institute"/>
            <person name="Roman V.A."/>
            <person name="Bojanowski C."/>
            <person name="Crable B.R."/>
            <person name="Wagner D.N."/>
            <person name="Hung C.S."/>
            <person name="Nadeau L.J."/>
            <person name="Schratz L."/>
            <person name="Haridas S."/>
            <person name="Pangilinan J."/>
            <person name="Lipzen A."/>
            <person name="Na H."/>
            <person name="Yan M."/>
            <person name="Ng V."/>
            <person name="Grigoriev I.V."/>
            <person name="Spatafora J.W."/>
            <person name="Barlow D."/>
            <person name="Biffinger J."/>
            <person name="Kelley-Loughnane N."/>
            <person name="Varaljay V.A."/>
            <person name="Crookes-Goodson W.J."/>
        </authorList>
    </citation>
    <scope>NUCLEOTIDE SEQUENCE</scope>
    <source>
        <strain evidence="2">5307AH</strain>
    </source>
</reference>
<gene>
    <name evidence="2" type="ORF">DB88DRAFT_360056</name>
</gene>
<dbReference type="AlphaFoldDB" id="A0AAD9CXJ1"/>
<feature type="chain" id="PRO_5042228430" evidence="1">
    <location>
        <begin position="18"/>
        <end position="153"/>
    </location>
</feature>
<evidence type="ECO:0000313" key="2">
    <source>
        <dbReference type="EMBL" id="KAK1922569.1"/>
    </source>
</evidence>
<dbReference type="EMBL" id="JAODAN010000008">
    <property type="protein sequence ID" value="KAK1922569.1"/>
    <property type="molecule type" value="Genomic_DNA"/>
</dbReference>
<organism evidence="2 3">
    <name type="scientific">Papiliotrema laurentii</name>
    <name type="common">Cryptococcus laurentii</name>
    <dbReference type="NCBI Taxonomy" id="5418"/>
    <lineage>
        <taxon>Eukaryota</taxon>
        <taxon>Fungi</taxon>
        <taxon>Dikarya</taxon>
        <taxon>Basidiomycota</taxon>
        <taxon>Agaricomycotina</taxon>
        <taxon>Tremellomycetes</taxon>
        <taxon>Tremellales</taxon>
        <taxon>Rhynchogastremaceae</taxon>
        <taxon>Papiliotrema</taxon>
    </lineage>
</organism>
<dbReference type="Proteomes" id="UP001182556">
    <property type="component" value="Unassembled WGS sequence"/>
</dbReference>
<name>A0AAD9CXJ1_PAPLA</name>
<protein>
    <submittedName>
        <fullName evidence="2">Uncharacterized protein</fullName>
    </submittedName>
</protein>
<proteinExistence type="predicted"/>